<organism evidence="1 2">
    <name type="scientific">Phakopsora pachyrhizi</name>
    <name type="common">Asian soybean rust disease fungus</name>
    <dbReference type="NCBI Taxonomy" id="170000"/>
    <lineage>
        <taxon>Eukaryota</taxon>
        <taxon>Fungi</taxon>
        <taxon>Dikarya</taxon>
        <taxon>Basidiomycota</taxon>
        <taxon>Pucciniomycotina</taxon>
        <taxon>Pucciniomycetes</taxon>
        <taxon>Pucciniales</taxon>
        <taxon>Phakopsoraceae</taxon>
        <taxon>Phakopsora</taxon>
    </lineage>
</organism>
<evidence type="ECO:0000313" key="2">
    <source>
        <dbReference type="Proteomes" id="UP001153365"/>
    </source>
</evidence>
<sequence>MVAEDEDAPDLYRISALGLYEGELEPEHCDNTQGYQGFGTTNPQIDWTAAETVVGKCITVEKVVL</sequence>
<dbReference type="Proteomes" id="UP001153365">
    <property type="component" value="Unassembled WGS sequence"/>
</dbReference>
<dbReference type="AlphaFoldDB" id="A0AAV0BSB6"/>
<gene>
    <name evidence="1" type="ORF">PPACK8108_LOCUS25609</name>
</gene>
<comment type="caution">
    <text evidence="1">The sequence shown here is derived from an EMBL/GenBank/DDBJ whole genome shotgun (WGS) entry which is preliminary data.</text>
</comment>
<accession>A0AAV0BSB6</accession>
<evidence type="ECO:0000313" key="1">
    <source>
        <dbReference type="EMBL" id="CAH7690304.1"/>
    </source>
</evidence>
<name>A0AAV0BSB6_PHAPC</name>
<protein>
    <submittedName>
        <fullName evidence="1">Uncharacterized protein</fullName>
    </submittedName>
</protein>
<keyword evidence="2" id="KW-1185">Reference proteome</keyword>
<reference evidence="1" key="1">
    <citation type="submission" date="2022-06" db="EMBL/GenBank/DDBJ databases">
        <authorList>
            <consortium name="SYNGENTA / RWTH Aachen University"/>
        </authorList>
    </citation>
    <scope>NUCLEOTIDE SEQUENCE</scope>
</reference>
<proteinExistence type="predicted"/>
<dbReference type="EMBL" id="CALTRL010006258">
    <property type="protein sequence ID" value="CAH7690304.1"/>
    <property type="molecule type" value="Genomic_DNA"/>
</dbReference>